<gene>
    <name evidence="1" type="ORF">UFOVP280_14</name>
</gene>
<evidence type="ECO:0000313" key="1">
    <source>
        <dbReference type="EMBL" id="CAB4134591.1"/>
    </source>
</evidence>
<name>A0A6J5LK57_9CAUD</name>
<reference evidence="1" key="1">
    <citation type="submission" date="2020-04" db="EMBL/GenBank/DDBJ databases">
        <authorList>
            <person name="Chiriac C."/>
            <person name="Salcher M."/>
            <person name="Ghai R."/>
            <person name="Kavagutti S V."/>
        </authorList>
    </citation>
    <scope>NUCLEOTIDE SEQUENCE</scope>
</reference>
<accession>A0A6J5LK57</accession>
<organism evidence="1">
    <name type="scientific">uncultured Caudovirales phage</name>
    <dbReference type="NCBI Taxonomy" id="2100421"/>
    <lineage>
        <taxon>Viruses</taxon>
        <taxon>Duplodnaviria</taxon>
        <taxon>Heunggongvirae</taxon>
        <taxon>Uroviricota</taxon>
        <taxon>Caudoviricetes</taxon>
        <taxon>Peduoviridae</taxon>
        <taxon>Maltschvirus</taxon>
        <taxon>Maltschvirus maltsch</taxon>
    </lineage>
</organism>
<proteinExistence type="predicted"/>
<sequence length="62" mass="7196">MKITIEQYEHTVTHEVPFNDVDLDEIVRMFEGLLKAIGYCFSGSLEIVDEWNENDGVTLDFE</sequence>
<protein>
    <submittedName>
        <fullName evidence="1">Uncharacterized protein</fullName>
    </submittedName>
</protein>
<dbReference type="EMBL" id="LR796288">
    <property type="protein sequence ID" value="CAB4134591.1"/>
    <property type="molecule type" value="Genomic_DNA"/>
</dbReference>